<name>A0A495RIS6_9GAMM</name>
<keyword evidence="2" id="KW-1185">Reference proteome</keyword>
<accession>A0A495RIS6</accession>
<gene>
    <name evidence="1" type="ORF">DES39_0556</name>
</gene>
<sequence length="248" mass="29399">MKKFLLIIIAMFITSCAKIGEKYGIYKLSDEEKITKLVKDADDYVYKDKTGREYKEQLFLLNGRNEFNNKFKKELLLCYNINNISTSGDEACTIRTYILEIDRINLEKDKLVEKENKRKKENDLISKSIKKDFKKDYANHLYFCGQSYTLIEFVINDILMEREYAYAKKSSMGSFNQKYENQSNKTFQYKILQITPNQLNSIKAKFENLLLSNINLYNRQGIINQNSYLTECLNSPKDYIFNYNKIFK</sequence>
<dbReference type="Proteomes" id="UP000278542">
    <property type="component" value="Unassembled WGS sequence"/>
</dbReference>
<reference evidence="1 2" key="1">
    <citation type="submission" date="2018-10" db="EMBL/GenBank/DDBJ databases">
        <title>Genomic Encyclopedia of Type Strains, Phase IV (KMG-IV): sequencing the most valuable type-strain genomes for metagenomic binning, comparative biology and taxonomic classification.</title>
        <authorList>
            <person name="Goeker M."/>
        </authorList>
    </citation>
    <scope>NUCLEOTIDE SEQUENCE [LARGE SCALE GENOMIC DNA]</scope>
    <source>
        <strain evidence="1 2">DSM 22228</strain>
    </source>
</reference>
<organism evidence="1 2">
    <name type="scientific">Orbus hercynius</name>
    <dbReference type="NCBI Taxonomy" id="593135"/>
    <lineage>
        <taxon>Bacteria</taxon>
        <taxon>Pseudomonadati</taxon>
        <taxon>Pseudomonadota</taxon>
        <taxon>Gammaproteobacteria</taxon>
        <taxon>Orbales</taxon>
        <taxon>Orbaceae</taxon>
        <taxon>Orbus</taxon>
    </lineage>
</organism>
<dbReference type="PROSITE" id="PS51257">
    <property type="entry name" value="PROKAR_LIPOPROTEIN"/>
    <property type="match status" value="1"/>
</dbReference>
<comment type="caution">
    <text evidence="1">The sequence shown here is derived from an EMBL/GenBank/DDBJ whole genome shotgun (WGS) entry which is preliminary data.</text>
</comment>
<dbReference type="EMBL" id="RBWY01000001">
    <property type="protein sequence ID" value="RKS87335.1"/>
    <property type="molecule type" value="Genomic_DNA"/>
</dbReference>
<dbReference type="AlphaFoldDB" id="A0A495RIS6"/>
<dbReference type="RefSeq" id="WP_121144234.1">
    <property type="nucleotide sequence ID" value="NZ_RBWY01000001.1"/>
</dbReference>
<evidence type="ECO:0000313" key="2">
    <source>
        <dbReference type="Proteomes" id="UP000278542"/>
    </source>
</evidence>
<proteinExistence type="predicted"/>
<protein>
    <recommendedName>
        <fullName evidence="3">Lipoprotein</fullName>
    </recommendedName>
</protein>
<evidence type="ECO:0008006" key="3">
    <source>
        <dbReference type="Google" id="ProtNLM"/>
    </source>
</evidence>
<evidence type="ECO:0000313" key="1">
    <source>
        <dbReference type="EMBL" id="RKS87335.1"/>
    </source>
</evidence>